<dbReference type="GO" id="GO:0071555">
    <property type="term" value="P:cell wall organization"/>
    <property type="evidence" value="ECO:0007669"/>
    <property type="project" value="UniProtKB-UniRule"/>
</dbReference>
<dbReference type="PROSITE" id="PS52029">
    <property type="entry name" value="LD_TPASE"/>
    <property type="match status" value="1"/>
</dbReference>
<dbReference type="PANTHER" id="PTHR41533:SF2">
    <property type="entry name" value="BLR7131 PROTEIN"/>
    <property type="match status" value="1"/>
</dbReference>
<evidence type="ECO:0000256" key="7">
    <source>
        <dbReference type="PROSITE-ProRule" id="PRU01373"/>
    </source>
</evidence>
<dbReference type="Pfam" id="PF03734">
    <property type="entry name" value="YkuD"/>
    <property type="match status" value="1"/>
</dbReference>
<evidence type="ECO:0000256" key="2">
    <source>
        <dbReference type="ARBA" id="ARBA00005992"/>
    </source>
</evidence>
<dbReference type="OrthoDB" id="9778545at2"/>
<keyword evidence="5 7" id="KW-0573">Peptidoglycan synthesis</keyword>
<dbReference type="GO" id="GO:0004180">
    <property type="term" value="F:carboxypeptidase activity"/>
    <property type="evidence" value="ECO:0007669"/>
    <property type="project" value="UniProtKB-ARBA"/>
</dbReference>
<dbReference type="CDD" id="cd16913">
    <property type="entry name" value="YkuD_like"/>
    <property type="match status" value="1"/>
</dbReference>
<dbReference type="InterPro" id="IPR036365">
    <property type="entry name" value="PGBD-like_sf"/>
</dbReference>
<dbReference type="EMBL" id="QTJV01000007">
    <property type="protein sequence ID" value="RFM33327.1"/>
    <property type="molecule type" value="Genomic_DNA"/>
</dbReference>
<dbReference type="SUPFAM" id="SSF141523">
    <property type="entry name" value="L,D-transpeptidase catalytic domain-like"/>
    <property type="match status" value="1"/>
</dbReference>
<gene>
    <name evidence="9" type="ORF">DXN04_20090</name>
</gene>
<dbReference type="RefSeq" id="WP_116855175.1">
    <property type="nucleotide sequence ID" value="NZ_QTJV01000007.1"/>
</dbReference>
<evidence type="ECO:0000256" key="4">
    <source>
        <dbReference type="ARBA" id="ARBA00022960"/>
    </source>
</evidence>
<dbReference type="InterPro" id="IPR052905">
    <property type="entry name" value="LD-transpeptidase_YkuD-like"/>
</dbReference>
<feature type="active site" description="Nucleophile" evidence="7">
    <location>
        <position position="462"/>
    </location>
</feature>
<evidence type="ECO:0000256" key="5">
    <source>
        <dbReference type="ARBA" id="ARBA00022984"/>
    </source>
</evidence>
<evidence type="ECO:0000259" key="8">
    <source>
        <dbReference type="PROSITE" id="PS52029"/>
    </source>
</evidence>
<evidence type="ECO:0000313" key="9">
    <source>
        <dbReference type="EMBL" id="RFM33327.1"/>
    </source>
</evidence>
<accession>A0A3E1NZE9</accession>
<protein>
    <recommendedName>
        <fullName evidence="8">L,D-TPase catalytic domain-containing protein</fullName>
    </recommendedName>
</protein>
<evidence type="ECO:0000256" key="6">
    <source>
        <dbReference type="ARBA" id="ARBA00023316"/>
    </source>
</evidence>
<organism evidence="9 10">
    <name type="scientific">Chitinophaga silvisoli</name>
    <dbReference type="NCBI Taxonomy" id="2291814"/>
    <lineage>
        <taxon>Bacteria</taxon>
        <taxon>Pseudomonadati</taxon>
        <taxon>Bacteroidota</taxon>
        <taxon>Chitinophagia</taxon>
        <taxon>Chitinophagales</taxon>
        <taxon>Chitinophagaceae</taxon>
        <taxon>Chitinophaga</taxon>
    </lineage>
</organism>
<comment type="caution">
    <text evidence="9">The sequence shown here is derived from an EMBL/GenBank/DDBJ whole genome shotgun (WGS) entry which is preliminary data.</text>
</comment>
<evidence type="ECO:0000313" key="10">
    <source>
        <dbReference type="Proteomes" id="UP000261174"/>
    </source>
</evidence>
<dbReference type="InterPro" id="IPR005490">
    <property type="entry name" value="LD_TPept_cat_dom"/>
</dbReference>
<dbReference type="PROSITE" id="PS51257">
    <property type="entry name" value="PROKAR_LIPOPROTEIN"/>
    <property type="match status" value="1"/>
</dbReference>
<name>A0A3E1NZE9_9BACT</name>
<proteinExistence type="inferred from homology"/>
<dbReference type="GO" id="GO:0008360">
    <property type="term" value="P:regulation of cell shape"/>
    <property type="evidence" value="ECO:0007669"/>
    <property type="project" value="UniProtKB-UniRule"/>
</dbReference>
<sequence length="544" mass="61412">MKKALIISAFAISLIAGCKSGTDKKNTGGDNAATHNDIPVTPRNNEVTPANAYNGLFLETKDVEKFIANQKLDSNLANRLRSFYNARNFEYAWFDTAGLNEQAYGFRSLYDYSVDTSENNKALEYRLNALMSNEQDSAISATDANIVKTELQLTQRFINYFLDAHKDDKDAVKVMEHYVPMQKSDILKMADAVISGKGYHSTDIKNVYGDLTKELEKYTAIAKKGNWDSIPVDKKKKYKKGDNSPVIAAIKHRLQASGELDGQDTTGVFDDALEAAVNKFEATHGHTPKGIITDTLVREMNVPAITIVEKILINMERMRWIPPVPEGRLIMVNIPEFMLHAWDGKNKDFDMAVVVGKEGKSTTSFSGDLNQVVFSPYWNLPRSIIKEEVLPAMSRNKNYLASHHMEVTGERNGVPVIRQVPGKENPLGRVKFLFPNSFNIYFHDTNQKELFNKDQRAYSHGCIRLSDPVKMANYLLHDQPEWTAEKIDSAMNSGKEKYVRVKNPVPVMITYYTTWVGADGQLHVVEDIYDHDRTMAAKLFTDAR</sequence>
<keyword evidence="6 7" id="KW-0961">Cell wall biogenesis/degradation</keyword>
<dbReference type="GO" id="GO:0016740">
    <property type="term" value="F:transferase activity"/>
    <property type="evidence" value="ECO:0007669"/>
    <property type="project" value="UniProtKB-KW"/>
</dbReference>
<dbReference type="PANTHER" id="PTHR41533">
    <property type="entry name" value="L,D-TRANSPEPTIDASE HI_1667-RELATED"/>
    <property type="match status" value="1"/>
</dbReference>
<keyword evidence="10" id="KW-1185">Reference proteome</keyword>
<comment type="similarity">
    <text evidence="2">Belongs to the YkuD family.</text>
</comment>
<dbReference type="Pfam" id="PF20142">
    <property type="entry name" value="Scaffold"/>
    <property type="match status" value="1"/>
</dbReference>
<dbReference type="SUPFAM" id="SSF47090">
    <property type="entry name" value="PGBD-like"/>
    <property type="match status" value="1"/>
</dbReference>
<keyword evidence="3" id="KW-0808">Transferase</keyword>
<dbReference type="Gene3D" id="1.10.101.10">
    <property type="entry name" value="PGBD-like superfamily/PGBD"/>
    <property type="match status" value="1"/>
</dbReference>
<dbReference type="Proteomes" id="UP000261174">
    <property type="component" value="Unassembled WGS sequence"/>
</dbReference>
<feature type="active site" description="Proton donor/acceptor" evidence="7">
    <location>
        <position position="443"/>
    </location>
</feature>
<comment type="pathway">
    <text evidence="1 7">Cell wall biogenesis; peptidoglycan biosynthesis.</text>
</comment>
<keyword evidence="4 7" id="KW-0133">Cell shape</keyword>
<dbReference type="UniPathway" id="UPA00219"/>
<dbReference type="InterPro" id="IPR038063">
    <property type="entry name" value="Transpep_catalytic_dom"/>
</dbReference>
<evidence type="ECO:0000256" key="3">
    <source>
        <dbReference type="ARBA" id="ARBA00022679"/>
    </source>
</evidence>
<dbReference type="GO" id="GO:0009252">
    <property type="term" value="P:peptidoglycan biosynthetic process"/>
    <property type="evidence" value="ECO:0007669"/>
    <property type="project" value="UniProtKB-UniPathway"/>
</dbReference>
<dbReference type="Gene3D" id="2.40.440.10">
    <property type="entry name" value="L,D-transpeptidase catalytic domain-like"/>
    <property type="match status" value="1"/>
</dbReference>
<reference evidence="9 10" key="1">
    <citation type="submission" date="2018-08" db="EMBL/GenBank/DDBJ databases">
        <title>Chitinophaga sp. K20C18050901, a novel bacterium isolated from forest soil.</title>
        <authorList>
            <person name="Wang C."/>
        </authorList>
    </citation>
    <scope>NUCLEOTIDE SEQUENCE [LARGE SCALE GENOMIC DNA]</scope>
    <source>
        <strain evidence="9 10">K20C18050901</strain>
    </source>
</reference>
<dbReference type="InterPro" id="IPR045380">
    <property type="entry name" value="LD_TPept_scaffold_dom"/>
</dbReference>
<evidence type="ECO:0000256" key="1">
    <source>
        <dbReference type="ARBA" id="ARBA00004752"/>
    </source>
</evidence>
<dbReference type="AlphaFoldDB" id="A0A3E1NZE9"/>
<dbReference type="InterPro" id="IPR036366">
    <property type="entry name" value="PGBDSf"/>
</dbReference>
<feature type="domain" description="L,D-TPase catalytic" evidence="8">
    <location>
        <begin position="328"/>
        <end position="490"/>
    </location>
</feature>